<dbReference type="EMBL" id="CDPU01000032">
    <property type="protein sequence ID" value="CEO52926.1"/>
    <property type="molecule type" value="Genomic_DNA"/>
</dbReference>
<feature type="transmembrane region" description="Helical" evidence="1">
    <location>
        <begin position="43"/>
        <end position="67"/>
    </location>
</feature>
<evidence type="ECO:0000313" key="2">
    <source>
        <dbReference type="EMBL" id="CEO52926.1"/>
    </source>
</evidence>
<protein>
    <submittedName>
        <fullName evidence="2">Uncharacterized protein</fullName>
    </submittedName>
</protein>
<reference evidence="2" key="1">
    <citation type="submission" date="2015-01" db="EMBL/GenBank/DDBJ databases">
        <authorList>
            <person name="Durling Mikael"/>
        </authorList>
    </citation>
    <scope>NUCLEOTIDE SEQUENCE</scope>
</reference>
<accession>A0A0B7KDZ6</accession>
<organism evidence="2">
    <name type="scientific">Bionectria ochroleuca</name>
    <name type="common">Gliocladium roseum</name>
    <dbReference type="NCBI Taxonomy" id="29856"/>
    <lineage>
        <taxon>Eukaryota</taxon>
        <taxon>Fungi</taxon>
        <taxon>Dikarya</taxon>
        <taxon>Ascomycota</taxon>
        <taxon>Pezizomycotina</taxon>
        <taxon>Sordariomycetes</taxon>
        <taxon>Hypocreomycetidae</taxon>
        <taxon>Hypocreales</taxon>
        <taxon>Bionectriaceae</taxon>
        <taxon>Clonostachys</taxon>
    </lineage>
</organism>
<keyword evidence="1" id="KW-0472">Membrane</keyword>
<sequence length="242" mass="27364">MAHYDGRTAPAYDPDSYPPPGAYQPAAYYQPQYSPPRPRRQHFFLVSIVRPWAIVVSFIILVMNIWWFSTGRICGYSASVTDKCYWVLWNSLPLVKKLPTPNFHIHFPLMLLPTRPINRFVPIGELTFGLDVVAQAIASMAWNIATTLSHRRVMSFRSGIPLHTQLPIQFFLAAGAAVSLGLLSWSFTQPSKDVWSWNVASHGGMIALVAIVTLVNWLLVGFIAYEGWLDSRHQEQTESYAL</sequence>
<keyword evidence="1" id="KW-1133">Transmembrane helix</keyword>
<gene>
    <name evidence="2" type="ORF">BN869_000008984_1</name>
</gene>
<proteinExistence type="predicted"/>
<feature type="transmembrane region" description="Helical" evidence="1">
    <location>
        <begin position="166"/>
        <end position="185"/>
    </location>
</feature>
<dbReference type="AlphaFoldDB" id="A0A0B7KDZ6"/>
<name>A0A0B7KDZ6_BIOOC</name>
<feature type="transmembrane region" description="Helical" evidence="1">
    <location>
        <begin position="126"/>
        <end position="145"/>
    </location>
</feature>
<feature type="transmembrane region" description="Helical" evidence="1">
    <location>
        <begin position="205"/>
        <end position="225"/>
    </location>
</feature>
<evidence type="ECO:0000256" key="1">
    <source>
        <dbReference type="SAM" id="Phobius"/>
    </source>
</evidence>
<keyword evidence="1" id="KW-0812">Transmembrane</keyword>